<sequence>MVKNYTSPQPMDVQEVLKLADELALNKTGKYLDDIQKATGGFGNEKNTWR</sequence>
<feature type="domain" description="vWA-MoxR associated protein N-terminal HTH" evidence="1">
    <location>
        <begin position="11"/>
        <end position="38"/>
    </location>
</feature>
<dbReference type="AlphaFoldDB" id="A0AAV3XM45"/>
<evidence type="ECO:0000259" key="1">
    <source>
        <dbReference type="Pfam" id="PF26355"/>
    </source>
</evidence>
<organism evidence="2 3">
    <name type="scientific">Microseira wollei NIES-4236</name>
    <dbReference type="NCBI Taxonomy" id="2530354"/>
    <lineage>
        <taxon>Bacteria</taxon>
        <taxon>Bacillati</taxon>
        <taxon>Cyanobacteriota</taxon>
        <taxon>Cyanophyceae</taxon>
        <taxon>Oscillatoriophycideae</taxon>
        <taxon>Aerosakkonematales</taxon>
        <taxon>Aerosakkonemataceae</taxon>
        <taxon>Microseira</taxon>
    </lineage>
</organism>
<dbReference type="Proteomes" id="UP001050975">
    <property type="component" value="Unassembled WGS sequence"/>
</dbReference>
<dbReference type="EMBL" id="BLAY01000137">
    <property type="protein sequence ID" value="GET41861.1"/>
    <property type="molecule type" value="Genomic_DNA"/>
</dbReference>
<name>A0AAV3XM45_9CYAN</name>
<reference evidence="2" key="1">
    <citation type="submission" date="2019-10" db="EMBL/GenBank/DDBJ databases">
        <title>Draft genome sequece of Microseira wollei NIES-4236.</title>
        <authorList>
            <person name="Yamaguchi H."/>
            <person name="Suzuki S."/>
            <person name="Kawachi M."/>
        </authorList>
    </citation>
    <scope>NUCLEOTIDE SEQUENCE</scope>
    <source>
        <strain evidence="2">NIES-4236</strain>
    </source>
</reference>
<dbReference type="InterPro" id="IPR058651">
    <property type="entry name" value="HTH_VMAP-M9"/>
</dbReference>
<dbReference type="RefSeq" id="WP_226588536.1">
    <property type="nucleotide sequence ID" value="NZ_BLAY01000137.1"/>
</dbReference>
<comment type="caution">
    <text evidence="2">The sequence shown here is derived from an EMBL/GenBank/DDBJ whole genome shotgun (WGS) entry which is preliminary data.</text>
</comment>
<accession>A0AAV3XM45</accession>
<evidence type="ECO:0000313" key="3">
    <source>
        <dbReference type="Proteomes" id="UP001050975"/>
    </source>
</evidence>
<protein>
    <recommendedName>
        <fullName evidence="1">vWA-MoxR associated protein N-terminal HTH domain-containing protein</fullName>
    </recommendedName>
</protein>
<proteinExistence type="predicted"/>
<dbReference type="Pfam" id="PF26355">
    <property type="entry name" value="HTH_VMAP-M9"/>
    <property type="match status" value="1"/>
</dbReference>
<gene>
    <name evidence="2" type="ORF">MiSe_66750</name>
</gene>
<evidence type="ECO:0000313" key="2">
    <source>
        <dbReference type="EMBL" id="GET41861.1"/>
    </source>
</evidence>
<keyword evidence="3" id="KW-1185">Reference proteome</keyword>